<dbReference type="EMBL" id="CZKA01000043">
    <property type="protein sequence ID" value="CUR58211.1"/>
    <property type="molecule type" value="Genomic_DNA"/>
</dbReference>
<dbReference type="AlphaFoldDB" id="A0A2P2C8A2"/>
<feature type="compositionally biased region" description="Low complexity" evidence="1">
    <location>
        <begin position="180"/>
        <end position="192"/>
    </location>
</feature>
<organism evidence="2">
    <name type="scientific">metagenome</name>
    <dbReference type="NCBI Taxonomy" id="256318"/>
    <lineage>
        <taxon>unclassified sequences</taxon>
        <taxon>metagenomes</taxon>
    </lineage>
</organism>
<name>A0A2P2C8A2_9ZZZZ</name>
<gene>
    <name evidence="2" type="ORF">NOCA2480158</name>
</gene>
<protein>
    <submittedName>
        <fullName evidence="2">Uncharacterized protein</fullName>
    </submittedName>
</protein>
<sequence length="192" mass="20144">MYEHKRPLFAFVLVAVICAIVVGTTMKSQAIFGVMVPWAQPVESSPSGSSLTSAAPEPYKTPPVVLTVRPAKAPRVVVKADDAVASAPHKVHRKHQQTVHYHPPVHQSAPDGGRHPGHHHSQPPTPEESPDTDPTRGLTVLEAITGPVQLGPVEPGPVEPSPVEPSPVEPSPTPPPGEPSPTSSPVVPEGGE</sequence>
<accession>A0A2P2C8A2</accession>
<feature type="compositionally biased region" description="Pro residues" evidence="1">
    <location>
        <begin position="154"/>
        <end position="179"/>
    </location>
</feature>
<evidence type="ECO:0000256" key="1">
    <source>
        <dbReference type="SAM" id="MobiDB-lite"/>
    </source>
</evidence>
<reference evidence="2" key="1">
    <citation type="submission" date="2015-08" db="EMBL/GenBank/DDBJ databases">
        <authorList>
            <person name="Babu N.S."/>
            <person name="Beckwith C.J."/>
            <person name="Beseler K.G."/>
            <person name="Brison A."/>
            <person name="Carone J.V."/>
            <person name="Caskin T.P."/>
            <person name="Diamond M."/>
            <person name="Durham M.E."/>
            <person name="Foxe J.M."/>
            <person name="Go M."/>
            <person name="Henderson B.A."/>
            <person name="Jones I.B."/>
            <person name="McGettigan J.A."/>
            <person name="Micheletti S.J."/>
            <person name="Nasrallah M.E."/>
            <person name="Ortiz D."/>
            <person name="Piller C.R."/>
            <person name="Privatt S.R."/>
            <person name="Schneider S.L."/>
            <person name="Sharp S."/>
            <person name="Smith T.C."/>
            <person name="Stanton J.D."/>
            <person name="Ullery H.E."/>
            <person name="Wilson R.J."/>
            <person name="Serrano M.G."/>
            <person name="Buck G."/>
            <person name="Lee V."/>
            <person name="Wang Y."/>
            <person name="Carvalho R."/>
            <person name="Voegtly L."/>
            <person name="Shi R."/>
            <person name="Duckworth R."/>
            <person name="Johnson A."/>
            <person name="Loviza R."/>
            <person name="Walstead R."/>
            <person name="Shah Z."/>
            <person name="Kiflezghi M."/>
            <person name="Wade K."/>
            <person name="Ball S.L."/>
            <person name="Bradley K.W."/>
            <person name="Asai D.J."/>
            <person name="Bowman C.A."/>
            <person name="Russell D.A."/>
            <person name="Pope W.H."/>
            <person name="Jacobs-Sera D."/>
            <person name="Hendrix R.W."/>
            <person name="Hatfull G.F."/>
        </authorList>
    </citation>
    <scope>NUCLEOTIDE SEQUENCE</scope>
</reference>
<proteinExistence type="predicted"/>
<evidence type="ECO:0000313" key="2">
    <source>
        <dbReference type="EMBL" id="CUR58211.1"/>
    </source>
</evidence>
<feature type="region of interest" description="Disordered" evidence="1">
    <location>
        <begin position="85"/>
        <end position="192"/>
    </location>
</feature>